<dbReference type="InterPro" id="IPR044672">
    <property type="entry name" value="MOCS2A"/>
</dbReference>
<name>A0ABS3LIG2_9PROT</name>
<dbReference type="Gene3D" id="3.10.20.30">
    <property type="match status" value="1"/>
</dbReference>
<dbReference type="PANTHER" id="PTHR33359:SF1">
    <property type="entry name" value="MOLYBDOPTERIN SYNTHASE SULFUR CARRIER SUBUNIT"/>
    <property type="match status" value="1"/>
</dbReference>
<proteinExistence type="inferred from homology"/>
<dbReference type="InterPro" id="IPR012675">
    <property type="entry name" value="Beta-grasp_dom_sf"/>
</dbReference>
<comment type="similarity">
    <text evidence="2">Belongs to the MoaD family.</text>
</comment>
<evidence type="ECO:0000256" key="3">
    <source>
        <dbReference type="ARBA" id="ARBA00024247"/>
    </source>
</evidence>
<dbReference type="InterPro" id="IPR003749">
    <property type="entry name" value="ThiS/MoaD-like"/>
</dbReference>
<reference evidence="4 5" key="1">
    <citation type="submission" date="2021-03" db="EMBL/GenBank/DDBJ databases">
        <title>The complete genome sequence of Acetobacter suratthaniensis TBRC 1719.</title>
        <authorList>
            <person name="Charoenyingcharoen P."/>
            <person name="Yukphan P."/>
        </authorList>
    </citation>
    <scope>NUCLEOTIDE SEQUENCE [LARGE SCALE GENOMIC DNA]</scope>
    <source>
        <strain evidence="4 5">TBRC 1719</strain>
    </source>
</reference>
<dbReference type="NCBIfam" id="TIGR01682">
    <property type="entry name" value="moaD"/>
    <property type="match status" value="1"/>
</dbReference>
<protein>
    <recommendedName>
        <fullName evidence="3">Molybdopterin synthase sulfur carrier subunit</fullName>
    </recommendedName>
</protein>
<sequence>MTVTVLYFAALREQIGREAQELDVPAEGLAVSALLARLGAEDSRAATALAEQPRLRVAVNHALCAMSDMVRPGDEVAVFPPMTGG</sequence>
<dbReference type="PANTHER" id="PTHR33359">
    <property type="entry name" value="MOLYBDOPTERIN SYNTHASE SULFUR CARRIER SUBUNIT"/>
    <property type="match status" value="1"/>
</dbReference>
<dbReference type="Pfam" id="PF02597">
    <property type="entry name" value="ThiS"/>
    <property type="match status" value="1"/>
</dbReference>
<evidence type="ECO:0000313" key="5">
    <source>
        <dbReference type="Proteomes" id="UP000664399"/>
    </source>
</evidence>
<evidence type="ECO:0000256" key="1">
    <source>
        <dbReference type="ARBA" id="ARBA00022741"/>
    </source>
</evidence>
<evidence type="ECO:0000313" key="4">
    <source>
        <dbReference type="EMBL" id="MBO1327355.1"/>
    </source>
</evidence>
<accession>A0ABS3LIG2</accession>
<dbReference type="InterPro" id="IPR016155">
    <property type="entry name" value="Mopterin_synth/thiamin_S_b"/>
</dbReference>
<dbReference type="Proteomes" id="UP000664399">
    <property type="component" value="Unassembled WGS sequence"/>
</dbReference>
<gene>
    <name evidence="4" type="primary">moaD</name>
    <name evidence="4" type="ORF">J2D75_02540</name>
</gene>
<dbReference type="CDD" id="cd00754">
    <property type="entry name" value="Ubl_MoaD"/>
    <property type="match status" value="1"/>
</dbReference>
<organism evidence="4 5">
    <name type="scientific">Acetobacter suratthaniensis</name>
    <dbReference type="NCBI Taxonomy" id="1502841"/>
    <lineage>
        <taxon>Bacteria</taxon>
        <taxon>Pseudomonadati</taxon>
        <taxon>Pseudomonadota</taxon>
        <taxon>Alphaproteobacteria</taxon>
        <taxon>Acetobacterales</taxon>
        <taxon>Acetobacteraceae</taxon>
        <taxon>Acetobacter</taxon>
    </lineage>
</organism>
<dbReference type="EMBL" id="JAFVMG010000001">
    <property type="protein sequence ID" value="MBO1327355.1"/>
    <property type="molecule type" value="Genomic_DNA"/>
</dbReference>
<keyword evidence="5" id="KW-1185">Reference proteome</keyword>
<comment type="caution">
    <text evidence="4">The sequence shown here is derived from an EMBL/GenBank/DDBJ whole genome shotgun (WGS) entry which is preliminary data.</text>
</comment>
<evidence type="ECO:0000256" key="2">
    <source>
        <dbReference type="ARBA" id="ARBA00024200"/>
    </source>
</evidence>
<keyword evidence="1" id="KW-0547">Nucleotide-binding</keyword>
<dbReference type="SUPFAM" id="SSF54285">
    <property type="entry name" value="MoaD/ThiS"/>
    <property type="match status" value="1"/>
</dbReference>